<dbReference type="InterPro" id="IPR009577">
    <property type="entry name" value="Sm_multidrug_ex"/>
</dbReference>
<evidence type="ECO:0000313" key="2">
    <source>
        <dbReference type="Proteomes" id="UP000216207"/>
    </source>
</evidence>
<dbReference type="Pfam" id="PF06695">
    <property type="entry name" value="Sm_multidrug_ex"/>
    <property type="match status" value="1"/>
</dbReference>
<reference evidence="1 2" key="1">
    <citation type="submission" date="2017-07" db="EMBL/GenBank/DDBJ databases">
        <title>Isolation and whole genome analysis of endospore-forming bacteria from heroin.</title>
        <authorList>
            <person name="Kalinowski J."/>
            <person name="Ahrens B."/>
            <person name="Al-Dilaimi A."/>
            <person name="Winkler A."/>
            <person name="Wibberg D."/>
            <person name="Schleenbecker U."/>
            <person name="Ruckert C."/>
            <person name="Wolfel R."/>
            <person name="Grass G."/>
        </authorList>
    </citation>
    <scope>NUCLEOTIDE SEQUENCE [LARGE SCALE GENOMIC DNA]</scope>
    <source>
        <strain evidence="1 2">7539</strain>
    </source>
</reference>
<name>A0A268P297_SHOCL</name>
<organism evidence="1 2">
    <name type="scientific">Shouchella clausii</name>
    <name type="common">Alkalihalobacillus clausii</name>
    <dbReference type="NCBI Taxonomy" id="79880"/>
    <lineage>
        <taxon>Bacteria</taxon>
        <taxon>Bacillati</taxon>
        <taxon>Bacillota</taxon>
        <taxon>Bacilli</taxon>
        <taxon>Bacillales</taxon>
        <taxon>Bacillaceae</taxon>
        <taxon>Shouchella</taxon>
    </lineage>
</organism>
<dbReference type="RefSeq" id="WP_011247740.1">
    <property type="nucleotide sequence ID" value="NZ_BOQS01000011.1"/>
</dbReference>
<protein>
    <recommendedName>
        <fullName evidence="3">DNA-binding protein</fullName>
    </recommendedName>
</protein>
<evidence type="ECO:0008006" key="3">
    <source>
        <dbReference type="Google" id="ProtNLM"/>
    </source>
</evidence>
<gene>
    <name evidence="1" type="ORF">CHH72_06375</name>
</gene>
<evidence type="ECO:0000313" key="1">
    <source>
        <dbReference type="EMBL" id="PAE89876.1"/>
    </source>
</evidence>
<dbReference type="Proteomes" id="UP000216207">
    <property type="component" value="Unassembled WGS sequence"/>
</dbReference>
<comment type="caution">
    <text evidence="1">The sequence shown here is derived from an EMBL/GenBank/DDBJ whole genome shotgun (WGS) entry which is preliminary data.</text>
</comment>
<sequence>MEADGLWLSLLFVASMIPFIEYTLAVPVGILFVNQPPVLTVLVSILGNSLGVVLLVLLSEKIRDWTLKRQNSQKSGRQSSKQQEKTKHFLEKYGMPGVGILAPILLSSHIGAVTAVALGVSRSYAILWTLIGVVLWAIIFGIICVYASHWLLPFFGQ</sequence>
<dbReference type="AlphaFoldDB" id="A0A268P297"/>
<proteinExistence type="predicted"/>
<accession>A0A268P297</accession>
<dbReference type="EMBL" id="NPCC01000006">
    <property type="protein sequence ID" value="PAE89876.1"/>
    <property type="molecule type" value="Genomic_DNA"/>
</dbReference>